<dbReference type="OrthoDB" id="3698019at2"/>
<dbReference type="Proteomes" id="UP000320876">
    <property type="component" value="Unassembled WGS sequence"/>
</dbReference>
<organism evidence="3 4">
    <name type="scientific">Amycolatopsis cihanbeyliensis</name>
    <dbReference type="NCBI Taxonomy" id="1128664"/>
    <lineage>
        <taxon>Bacteria</taxon>
        <taxon>Bacillati</taxon>
        <taxon>Actinomycetota</taxon>
        <taxon>Actinomycetes</taxon>
        <taxon>Pseudonocardiales</taxon>
        <taxon>Pseudonocardiaceae</taxon>
        <taxon>Amycolatopsis</taxon>
    </lineage>
</organism>
<name>A0A542DKG1_AMYCI</name>
<evidence type="ECO:0000313" key="4">
    <source>
        <dbReference type="Proteomes" id="UP000320876"/>
    </source>
</evidence>
<keyword evidence="4" id="KW-1185">Reference proteome</keyword>
<comment type="caution">
    <text evidence="3">The sequence shown here is derived from an EMBL/GenBank/DDBJ whole genome shotgun (WGS) entry which is preliminary data.</text>
</comment>
<evidence type="ECO:0000256" key="1">
    <source>
        <dbReference type="SAM" id="MobiDB-lite"/>
    </source>
</evidence>
<keyword evidence="2" id="KW-1133">Transmembrane helix</keyword>
<dbReference type="EMBL" id="VFML01000001">
    <property type="protein sequence ID" value="TQJ03581.1"/>
    <property type="molecule type" value="Genomic_DNA"/>
</dbReference>
<proteinExistence type="predicted"/>
<evidence type="ECO:0000256" key="2">
    <source>
        <dbReference type="SAM" id="Phobius"/>
    </source>
</evidence>
<feature type="transmembrane region" description="Helical" evidence="2">
    <location>
        <begin position="40"/>
        <end position="63"/>
    </location>
</feature>
<feature type="compositionally biased region" description="Basic and acidic residues" evidence="1">
    <location>
        <begin position="1"/>
        <end position="14"/>
    </location>
</feature>
<gene>
    <name evidence="3" type="ORF">FB471_3343</name>
</gene>
<dbReference type="AlphaFoldDB" id="A0A542DKG1"/>
<keyword evidence="2" id="KW-0472">Membrane</keyword>
<protein>
    <submittedName>
        <fullName evidence="3">Uncharacterized protein</fullName>
    </submittedName>
</protein>
<feature type="region of interest" description="Disordered" evidence="1">
    <location>
        <begin position="72"/>
        <end position="136"/>
    </location>
</feature>
<evidence type="ECO:0000313" key="3">
    <source>
        <dbReference type="EMBL" id="TQJ03581.1"/>
    </source>
</evidence>
<keyword evidence="2" id="KW-0812">Transmembrane</keyword>
<sequence>MDENELRTLFREAPGEPPAAGFDAEHVAARSRRLTARRRMGIAAGASSVVLVLAGAGLLGVGLDMDPFETAPNAGSSAVDAQRDSGTEFGGAEQPAQPSERQPDEAPAQGFPDSSPKQGGEGSGEDGPRAESTSGCDQVDRELVTALADELPVTAQPKPVVSRLCGAGWRSAGVAVRDGTVSGQISVVVLPAGSTLSLAPQPQGSERASHTTGGGGTVWVLSTPAPEAGTAPYAGSVDSLAAALAARF</sequence>
<accession>A0A542DKG1</accession>
<dbReference type="RefSeq" id="WP_141999359.1">
    <property type="nucleotide sequence ID" value="NZ_VFML01000001.1"/>
</dbReference>
<reference evidence="3 4" key="1">
    <citation type="submission" date="2019-06" db="EMBL/GenBank/DDBJ databases">
        <title>Sequencing the genomes of 1000 actinobacteria strains.</title>
        <authorList>
            <person name="Klenk H.-P."/>
        </authorList>
    </citation>
    <scope>NUCLEOTIDE SEQUENCE [LARGE SCALE GENOMIC DNA]</scope>
    <source>
        <strain evidence="3 4">DSM 45679</strain>
    </source>
</reference>
<feature type="region of interest" description="Disordered" evidence="1">
    <location>
        <begin position="1"/>
        <end position="23"/>
    </location>
</feature>